<keyword evidence="1" id="KW-1133">Transmembrane helix</keyword>
<comment type="caution">
    <text evidence="2">The sequence shown here is derived from an EMBL/GenBank/DDBJ whole genome shotgun (WGS) entry which is preliminary data.</text>
</comment>
<feature type="transmembrane region" description="Helical" evidence="1">
    <location>
        <begin position="158"/>
        <end position="180"/>
    </location>
</feature>
<feature type="transmembrane region" description="Helical" evidence="1">
    <location>
        <begin position="186"/>
        <end position="205"/>
    </location>
</feature>
<name>A0A9D2EJE7_9FIRM</name>
<gene>
    <name evidence="2" type="ORF">H9968_02680</name>
</gene>
<evidence type="ECO:0000256" key="1">
    <source>
        <dbReference type="SAM" id="Phobius"/>
    </source>
</evidence>
<reference evidence="2" key="1">
    <citation type="journal article" date="2021" name="PeerJ">
        <title>Extensive microbial diversity within the chicken gut microbiome revealed by metagenomics and culture.</title>
        <authorList>
            <person name="Gilroy R."/>
            <person name="Ravi A."/>
            <person name="Getino M."/>
            <person name="Pursley I."/>
            <person name="Horton D.L."/>
            <person name="Alikhan N.F."/>
            <person name="Baker D."/>
            <person name="Gharbi K."/>
            <person name="Hall N."/>
            <person name="Watson M."/>
            <person name="Adriaenssens E.M."/>
            <person name="Foster-Nyarko E."/>
            <person name="Jarju S."/>
            <person name="Secka A."/>
            <person name="Antonio M."/>
            <person name="Oren A."/>
            <person name="Chaudhuri R.R."/>
            <person name="La Ragione R."/>
            <person name="Hildebrand F."/>
            <person name="Pallen M.J."/>
        </authorList>
    </citation>
    <scope>NUCLEOTIDE SEQUENCE</scope>
    <source>
        <strain evidence="2">CHK179-28034</strain>
    </source>
</reference>
<evidence type="ECO:0000313" key="2">
    <source>
        <dbReference type="EMBL" id="HIZ38818.1"/>
    </source>
</evidence>
<dbReference type="EMBL" id="DXBR01000034">
    <property type="protein sequence ID" value="HIZ38818.1"/>
    <property type="molecule type" value="Genomic_DNA"/>
</dbReference>
<evidence type="ECO:0000313" key="3">
    <source>
        <dbReference type="Proteomes" id="UP000824049"/>
    </source>
</evidence>
<dbReference type="AlphaFoldDB" id="A0A9D2EJE7"/>
<dbReference type="Proteomes" id="UP000824049">
    <property type="component" value="Unassembled WGS sequence"/>
</dbReference>
<keyword evidence="1" id="KW-0472">Membrane</keyword>
<protein>
    <submittedName>
        <fullName evidence="2">Uncharacterized protein</fullName>
    </submittedName>
</protein>
<sequence length="224" mass="25837">MDEAKNIKDYRDHELKSYVIGNLLIILLLSGTFDEIMAKDINSFASAFSTVVNILITSSISYIFVFLLDSVVPGDVKFSIVYFPFGELPGKTIFSKMKNNCKDIRFTEAEVLSQYKDIYSTLPENKKARKKYENSKWNNLYRKYEKKSRVFVANRDFLLCRDMTIMTAFLLGIYLLGIYGLQIFCFSWRIIAILVVEYIICNLATRGKGKKFAYNVIAEDIFAS</sequence>
<proteinExistence type="predicted"/>
<feature type="transmembrane region" description="Helical" evidence="1">
    <location>
        <begin position="45"/>
        <end position="68"/>
    </location>
</feature>
<organism evidence="2 3">
    <name type="scientific">Candidatus Anaerobutyricum stercoris</name>
    <dbReference type="NCBI Taxonomy" id="2838457"/>
    <lineage>
        <taxon>Bacteria</taxon>
        <taxon>Bacillati</taxon>
        <taxon>Bacillota</taxon>
        <taxon>Clostridia</taxon>
        <taxon>Lachnospirales</taxon>
        <taxon>Lachnospiraceae</taxon>
        <taxon>Anaerobutyricum</taxon>
    </lineage>
</organism>
<keyword evidence="1" id="KW-0812">Transmembrane</keyword>
<accession>A0A9D2EJE7</accession>
<reference evidence="2" key="2">
    <citation type="submission" date="2021-04" db="EMBL/GenBank/DDBJ databases">
        <authorList>
            <person name="Gilroy R."/>
        </authorList>
    </citation>
    <scope>NUCLEOTIDE SEQUENCE</scope>
    <source>
        <strain evidence="2">CHK179-28034</strain>
    </source>
</reference>
<feature type="transmembrane region" description="Helical" evidence="1">
    <location>
        <begin position="15"/>
        <end position="33"/>
    </location>
</feature>